<dbReference type="RefSeq" id="WP_183773119.1">
    <property type="nucleotide sequence ID" value="NZ_JACIDK010000003.1"/>
</dbReference>
<sequence length="131" mass="13415">MSALRTFAGTTFAHVGFAFLAMGGWALFANAGHGLAAAALPAVSQGVLSGLITLVLKRALEAMSPRFPGALAYIVPPAITAGAVLALLLTVHKLIGTPEVIRTIAVPWSVSTFYAVVYAATLARGQAKAPK</sequence>
<accession>A0A840A0C0</accession>
<feature type="transmembrane region" description="Helical" evidence="1">
    <location>
        <begin position="34"/>
        <end position="56"/>
    </location>
</feature>
<keyword evidence="3" id="KW-1185">Reference proteome</keyword>
<feature type="transmembrane region" description="Helical" evidence="1">
    <location>
        <begin position="104"/>
        <end position="123"/>
    </location>
</feature>
<comment type="caution">
    <text evidence="2">The sequence shown here is derived from an EMBL/GenBank/DDBJ whole genome shotgun (WGS) entry which is preliminary data.</text>
</comment>
<protein>
    <submittedName>
        <fullName evidence="2">Uncharacterized protein</fullName>
    </submittedName>
</protein>
<gene>
    <name evidence="2" type="ORF">GGQ61_002462</name>
</gene>
<keyword evidence="1" id="KW-0812">Transmembrane</keyword>
<evidence type="ECO:0000313" key="3">
    <source>
        <dbReference type="Proteomes" id="UP000530564"/>
    </source>
</evidence>
<dbReference type="EMBL" id="JACIDK010000003">
    <property type="protein sequence ID" value="MBB3891734.1"/>
    <property type="molecule type" value="Genomic_DNA"/>
</dbReference>
<dbReference type="AlphaFoldDB" id="A0A840A0C0"/>
<organism evidence="2 3">
    <name type="scientific">Phenylobacterium haematophilum</name>
    <dbReference type="NCBI Taxonomy" id="98513"/>
    <lineage>
        <taxon>Bacteria</taxon>
        <taxon>Pseudomonadati</taxon>
        <taxon>Pseudomonadota</taxon>
        <taxon>Alphaproteobacteria</taxon>
        <taxon>Caulobacterales</taxon>
        <taxon>Caulobacteraceae</taxon>
        <taxon>Phenylobacterium</taxon>
    </lineage>
</organism>
<dbReference type="Proteomes" id="UP000530564">
    <property type="component" value="Unassembled WGS sequence"/>
</dbReference>
<feature type="transmembrane region" description="Helical" evidence="1">
    <location>
        <begin position="68"/>
        <end position="92"/>
    </location>
</feature>
<name>A0A840A0C0_9CAUL</name>
<feature type="transmembrane region" description="Helical" evidence="1">
    <location>
        <begin position="7"/>
        <end position="28"/>
    </location>
</feature>
<evidence type="ECO:0000256" key="1">
    <source>
        <dbReference type="SAM" id="Phobius"/>
    </source>
</evidence>
<reference evidence="2 3" key="1">
    <citation type="submission" date="2020-08" db="EMBL/GenBank/DDBJ databases">
        <title>Genomic Encyclopedia of Type Strains, Phase IV (KMG-IV): sequencing the most valuable type-strain genomes for metagenomic binning, comparative biology and taxonomic classification.</title>
        <authorList>
            <person name="Goeker M."/>
        </authorList>
    </citation>
    <scope>NUCLEOTIDE SEQUENCE [LARGE SCALE GENOMIC DNA]</scope>
    <source>
        <strain evidence="2 3">DSM 21793</strain>
    </source>
</reference>
<proteinExistence type="predicted"/>
<keyword evidence="1" id="KW-1133">Transmembrane helix</keyword>
<evidence type="ECO:0000313" key="2">
    <source>
        <dbReference type="EMBL" id="MBB3891734.1"/>
    </source>
</evidence>
<keyword evidence="1" id="KW-0472">Membrane</keyword>